<dbReference type="AlphaFoldDB" id="A0A1L9UBR6"/>
<sequence length="262" mass="29691">MSKINQSTMPLLNIKQALLGRIRRAIIATFLKASLDPTPSPLQNTKFTSQSQSQHQVSGISGDLGLPLLLRGRSNLLQWDFEVKQELKLAGLQDLIDLDLPRPATTHENYAAWHNYSRGLQSWLVGQLSGGLTREFRLTSDDKDYADDAYRTIRKIALGHGVIACQSLVYSLVKRSRKDYSTAGQYVEDFENNYTFAKELDCGLSPFVASLLLLRELYPEFTSWVMAEESAIPGDAGKTYTDNDFFRLCRRAIKESERIRYE</sequence>
<dbReference type="VEuPathDB" id="FungiDB:ASPBRDRAFT_209543"/>
<dbReference type="Proteomes" id="UP000184499">
    <property type="component" value="Unassembled WGS sequence"/>
</dbReference>
<protein>
    <submittedName>
        <fullName evidence="1">Uncharacterized protein</fullName>
    </submittedName>
</protein>
<name>A0A1L9UBR6_ASPBC</name>
<proteinExistence type="predicted"/>
<dbReference type="STRING" id="767769.A0A1L9UBR6"/>
<evidence type="ECO:0000313" key="2">
    <source>
        <dbReference type="Proteomes" id="UP000184499"/>
    </source>
</evidence>
<organism evidence="1 2">
    <name type="scientific">Aspergillus brasiliensis (strain CBS 101740 / IMI 381727 / IBT 21946)</name>
    <dbReference type="NCBI Taxonomy" id="767769"/>
    <lineage>
        <taxon>Eukaryota</taxon>
        <taxon>Fungi</taxon>
        <taxon>Dikarya</taxon>
        <taxon>Ascomycota</taxon>
        <taxon>Pezizomycotina</taxon>
        <taxon>Eurotiomycetes</taxon>
        <taxon>Eurotiomycetidae</taxon>
        <taxon>Eurotiales</taxon>
        <taxon>Aspergillaceae</taxon>
        <taxon>Aspergillus</taxon>
        <taxon>Aspergillus subgen. Circumdati</taxon>
    </lineage>
</organism>
<dbReference type="RefSeq" id="XP_067476386.1">
    <property type="nucleotide sequence ID" value="XM_067621868.1"/>
</dbReference>
<evidence type="ECO:0000313" key="1">
    <source>
        <dbReference type="EMBL" id="OJJ69137.1"/>
    </source>
</evidence>
<gene>
    <name evidence="1" type="ORF">ASPBRDRAFT_209543</name>
</gene>
<accession>A0A1L9UBR6</accession>
<dbReference type="OrthoDB" id="4482003at2759"/>
<dbReference type="GeneID" id="93574356"/>
<reference evidence="2" key="1">
    <citation type="journal article" date="2017" name="Genome Biol.">
        <title>Comparative genomics reveals high biological diversity and specific adaptations in the industrially and medically important fungal genus Aspergillus.</title>
        <authorList>
            <person name="de Vries R.P."/>
            <person name="Riley R."/>
            <person name="Wiebenga A."/>
            <person name="Aguilar-Osorio G."/>
            <person name="Amillis S."/>
            <person name="Uchima C.A."/>
            <person name="Anderluh G."/>
            <person name="Asadollahi M."/>
            <person name="Askin M."/>
            <person name="Barry K."/>
            <person name="Battaglia E."/>
            <person name="Bayram O."/>
            <person name="Benocci T."/>
            <person name="Braus-Stromeyer S.A."/>
            <person name="Caldana C."/>
            <person name="Canovas D."/>
            <person name="Cerqueira G.C."/>
            <person name="Chen F."/>
            <person name="Chen W."/>
            <person name="Choi C."/>
            <person name="Clum A."/>
            <person name="Dos Santos R.A."/>
            <person name="Damasio A.R."/>
            <person name="Diallinas G."/>
            <person name="Emri T."/>
            <person name="Fekete E."/>
            <person name="Flipphi M."/>
            <person name="Freyberg S."/>
            <person name="Gallo A."/>
            <person name="Gournas C."/>
            <person name="Habgood R."/>
            <person name="Hainaut M."/>
            <person name="Harispe M.L."/>
            <person name="Henrissat B."/>
            <person name="Hilden K.S."/>
            <person name="Hope R."/>
            <person name="Hossain A."/>
            <person name="Karabika E."/>
            <person name="Karaffa L."/>
            <person name="Karanyi Z."/>
            <person name="Krasevec N."/>
            <person name="Kuo A."/>
            <person name="Kusch H."/>
            <person name="LaButti K."/>
            <person name="Lagendijk E.L."/>
            <person name="Lapidus A."/>
            <person name="Levasseur A."/>
            <person name="Lindquist E."/>
            <person name="Lipzen A."/>
            <person name="Logrieco A.F."/>
            <person name="MacCabe A."/>
            <person name="Maekelae M.R."/>
            <person name="Malavazi I."/>
            <person name="Melin P."/>
            <person name="Meyer V."/>
            <person name="Mielnichuk N."/>
            <person name="Miskei M."/>
            <person name="Molnar A.P."/>
            <person name="Mule G."/>
            <person name="Ngan C.Y."/>
            <person name="Orejas M."/>
            <person name="Orosz E."/>
            <person name="Ouedraogo J.P."/>
            <person name="Overkamp K.M."/>
            <person name="Park H.-S."/>
            <person name="Perrone G."/>
            <person name="Piumi F."/>
            <person name="Punt P.J."/>
            <person name="Ram A.F."/>
            <person name="Ramon A."/>
            <person name="Rauscher S."/>
            <person name="Record E."/>
            <person name="Riano-Pachon D.M."/>
            <person name="Robert V."/>
            <person name="Roehrig J."/>
            <person name="Ruller R."/>
            <person name="Salamov A."/>
            <person name="Salih N.S."/>
            <person name="Samson R.A."/>
            <person name="Sandor E."/>
            <person name="Sanguinetti M."/>
            <person name="Schuetze T."/>
            <person name="Sepcic K."/>
            <person name="Shelest E."/>
            <person name="Sherlock G."/>
            <person name="Sophianopoulou V."/>
            <person name="Squina F.M."/>
            <person name="Sun H."/>
            <person name="Susca A."/>
            <person name="Todd R.B."/>
            <person name="Tsang A."/>
            <person name="Unkles S.E."/>
            <person name="van de Wiele N."/>
            <person name="van Rossen-Uffink D."/>
            <person name="Oliveira J.V."/>
            <person name="Vesth T.C."/>
            <person name="Visser J."/>
            <person name="Yu J.-H."/>
            <person name="Zhou M."/>
            <person name="Andersen M.R."/>
            <person name="Archer D.B."/>
            <person name="Baker S.E."/>
            <person name="Benoit I."/>
            <person name="Brakhage A.A."/>
            <person name="Braus G.H."/>
            <person name="Fischer R."/>
            <person name="Frisvad J.C."/>
            <person name="Goldman G.H."/>
            <person name="Houbraken J."/>
            <person name="Oakley B."/>
            <person name="Pocsi I."/>
            <person name="Scazzocchio C."/>
            <person name="Seiboth B."/>
            <person name="vanKuyk P.A."/>
            <person name="Wortman J."/>
            <person name="Dyer P.S."/>
            <person name="Grigoriev I.V."/>
        </authorList>
    </citation>
    <scope>NUCLEOTIDE SEQUENCE [LARGE SCALE GENOMIC DNA]</scope>
    <source>
        <strain evidence="2">CBS 101740 / IMI 381727 / IBT 21946</strain>
    </source>
</reference>
<keyword evidence="2" id="KW-1185">Reference proteome</keyword>
<dbReference type="EMBL" id="KV878689">
    <property type="protein sequence ID" value="OJJ69137.1"/>
    <property type="molecule type" value="Genomic_DNA"/>
</dbReference>